<proteinExistence type="predicted"/>
<comment type="caution">
    <text evidence="2">The sequence shown here is derived from an EMBL/GenBank/DDBJ whole genome shotgun (WGS) entry which is preliminary data.</text>
</comment>
<feature type="transmembrane region" description="Helical" evidence="1">
    <location>
        <begin position="329"/>
        <end position="351"/>
    </location>
</feature>
<evidence type="ECO:0000256" key="1">
    <source>
        <dbReference type="SAM" id="Phobius"/>
    </source>
</evidence>
<feature type="transmembrane region" description="Helical" evidence="1">
    <location>
        <begin position="175"/>
        <end position="208"/>
    </location>
</feature>
<accession>A0A1F6BVR8</accession>
<gene>
    <name evidence="2" type="ORF">A3A21_01450</name>
</gene>
<feature type="transmembrane region" description="Helical" evidence="1">
    <location>
        <begin position="97"/>
        <end position="120"/>
    </location>
</feature>
<keyword evidence="1" id="KW-1133">Transmembrane helix</keyword>
<organism evidence="2 3">
    <name type="scientific">Candidatus Jorgensenbacteria bacterium RIFCSPLOWO2_01_FULL_45_25b</name>
    <dbReference type="NCBI Taxonomy" id="1798471"/>
    <lineage>
        <taxon>Bacteria</taxon>
        <taxon>Candidatus Joergenseniibacteriota</taxon>
    </lineage>
</organism>
<dbReference type="AlphaFoldDB" id="A0A1F6BVR8"/>
<feature type="transmembrane region" description="Helical" evidence="1">
    <location>
        <begin position="306"/>
        <end position="323"/>
    </location>
</feature>
<dbReference type="EMBL" id="MFKK01000017">
    <property type="protein sequence ID" value="OGG40918.1"/>
    <property type="molecule type" value="Genomic_DNA"/>
</dbReference>
<evidence type="ECO:0000313" key="2">
    <source>
        <dbReference type="EMBL" id="OGG40918.1"/>
    </source>
</evidence>
<sequence>MRITSGKTIFFVAGATSLLLLTFAYFAYPVPAGDALYFVVPAVQFTSKGELTSPLYPSEWMIDKIIDPTGMKRFLFYPPLFPLAVSVLMPEATPRGALLAIAFINVAVLCLSTLFFYKVAKKKKGAVWQKTLIVGLALIALASSLAENGRPEVLARLWLVLACLVPWYISKKYAYVVYGILAGLMFATHPPAGIFSLLILGIVFGVIYKWKDVVFEGSKILGIGFMVALGGIAVGPFGVRETIEATFRHVATVNHIIAEGTEKWFTLSNVITHYVSSPATPFYGLVIILFVVESVLLYWKYRARLASPLITLLCAVILMYALGKVTYNMGHVFYISLFAPLMFAIFILFFLEQKWRWKSATVIILLLVATGFVRTALLFPFFLKQEVTLETARADFAKRVISYEGKDKWIGVTGGLWTLTEKYEKVYAYNTWPEKPKKGTALIFFQERYSGMRYPPAIDGCALTYDAFSKRLPQIFGIKLGNTMPGYGYAVYDCFNL</sequence>
<protein>
    <recommendedName>
        <fullName evidence="4">Glycosyltransferase RgtA/B/C/D-like domain-containing protein</fullName>
    </recommendedName>
</protein>
<feature type="transmembrane region" description="Helical" evidence="1">
    <location>
        <begin position="153"/>
        <end position="169"/>
    </location>
</feature>
<feature type="transmembrane region" description="Helical" evidence="1">
    <location>
        <begin position="9"/>
        <end position="28"/>
    </location>
</feature>
<reference evidence="2 3" key="1">
    <citation type="journal article" date="2016" name="Nat. Commun.">
        <title>Thousands of microbial genomes shed light on interconnected biogeochemical processes in an aquifer system.</title>
        <authorList>
            <person name="Anantharaman K."/>
            <person name="Brown C.T."/>
            <person name="Hug L.A."/>
            <person name="Sharon I."/>
            <person name="Castelle C.J."/>
            <person name="Probst A.J."/>
            <person name="Thomas B.C."/>
            <person name="Singh A."/>
            <person name="Wilkins M.J."/>
            <person name="Karaoz U."/>
            <person name="Brodie E.L."/>
            <person name="Williams K.H."/>
            <person name="Hubbard S.S."/>
            <person name="Banfield J.F."/>
        </authorList>
    </citation>
    <scope>NUCLEOTIDE SEQUENCE [LARGE SCALE GENOMIC DNA]</scope>
</reference>
<keyword evidence="1" id="KW-0812">Transmembrane</keyword>
<dbReference type="Proteomes" id="UP000176996">
    <property type="component" value="Unassembled WGS sequence"/>
</dbReference>
<name>A0A1F6BVR8_9BACT</name>
<feature type="transmembrane region" description="Helical" evidence="1">
    <location>
        <begin position="363"/>
        <end position="383"/>
    </location>
</feature>
<evidence type="ECO:0000313" key="3">
    <source>
        <dbReference type="Proteomes" id="UP000176996"/>
    </source>
</evidence>
<feature type="transmembrane region" description="Helical" evidence="1">
    <location>
        <begin position="220"/>
        <end position="239"/>
    </location>
</feature>
<keyword evidence="1" id="KW-0472">Membrane</keyword>
<evidence type="ECO:0008006" key="4">
    <source>
        <dbReference type="Google" id="ProtNLM"/>
    </source>
</evidence>
<dbReference type="STRING" id="1798471.A3A21_01450"/>